<dbReference type="Proteomes" id="UP000008854">
    <property type="component" value="Unassembled WGS sequence"/>
</dbReference>
<dbReference type="AlphaFoldDB" id="A0A3Q0KQX4"/>
<sequence length="274" mass="31543">MHEGNLSTRTGSMCSSSGNSNNNIIKIPRRTSVTPVTQKSSLAPQSSRKSLCNNTTTISLSNEAATSFSSDKLRRMSVLFSIDRSKAREVIMAVLEDPARTEFKRLKIENDCLTSEWKQVRKILGQLQADYETSRSLDPLRRFKNLQGMVKRIVMHIRITEQSSLKKFSTQSENSSEITLQGDVLQSETKVREMEKRVGQMCDNYSIEELTIQNRRLNESNERLENRLQLIIHKINELDNLYNSIRNDGFFKRYTILKDAVKRIVTNNDLYENP</sequence>
<evidence type="ECO:0000313" key="3">
    <source>
        <dbReference type="Proteomes" id="UP000008854"/>
    </source>
</evidence>
<evidence type="ECO:0000313" key="4">
    <source>
        <dbReference type="WBParaSite" id="Smp_158180.1"/>
    </source>
</evidence>
<feature type="coiled-coil region" evidence="1">
    <location>
        <begin position="207"/>
        <end position="241"/>
    </location>
</feature>
<keyword evidence="3" id="KW-1185">Reference proteome</keyword>
<reference evidence="3" key="1">
    <citation type="journal article" date="2012" name="PLoS Negl. Trop. Dis.">
        <title>A systematically improved high quality genome and transcriptome of the human blood fluke Schistosoma mansoni.</title>
        <authorList>
            <person name="Protasio A.V."/>
            <person name="Tsai I.J."/>
            <person name="Babbage A."/>
            <person name="Nichol S."/>
            <person name="Hunt M."/>
            <person name="Aslett M.A."/>
            <person name="De Silva N."/>
            <person name="Velarde G.S."/>
            <person name="Anderson T.J."/>
            <person name="Clark R.C."/>
            <person name="Davidson C."/>
            <person name="Dillon G.P."/>
            <person name="Holroyd N.E."/>
            <person name="LoVerde P.T."/>
            <person name="Lloyd C."/>
            <person name="McQuillan J."/>
            <person name="Oliveira G."/>
            <person name="Otto T.D."/>
            <person name="Parker-Manuel S.J."/>
            <person name="Quail M.A."/>
            <person name="Wilson R.A."/>
            <person name="Zerlotini A."/>
            <person name="Dunne D.W."/>
            <person name="Berriman M."/>
        </authorList>
    </citation>
    <scope>NUCLEOTIDE SEQUENCE [LARGE SCALE GENOMIC DNA]</scope>
    <source>
        <strain evidence="3">Puerto Rican</strain>
    </source>
</reference>
<feature type="region of interest" description="Disordered" evidence="2">
    <location>
        <begin position="1"/>
        <end position="49"/>
    </location>
</feature>
<dbReference type="WBParaSite" id="Smp_158180.1">
    <property type="protein sequence ID" value="Smp_158180.1"/>
    <property type="gene ID" value="Smp_158180"/>
</dbReference>
<accession>A0A3Q0KQX4</accession>
<dbReference type="ExpressionAtlas" id="A0A3Q0KQX4">
    <property type="expression patterns" value="baseline"/>
</dbReference>
<proteinExistence type="predicted"/>
<feature type="compositionally biased region" description="Polar residues" evidence="2">
    <location>
        <begin position="1"/>
        <end position="14"/>
    </location>
</feature>
<evidence type="ECO:0000256" key="1">
    <source>
        <dbReference type="SAM" id="Coils"/>
    </source>
</evidence>
<keyword evidence="1" id="KW-0175">Coiled coil</keyword>
<name>A0A3Q0KQX4_SCHMA</name>
<protein>
    <submittedName>
        <fullName evidence="4">Uncharacterized protein</fullName>
    </submittedName>
</protein>
<reference evidence="4" key="2">
    <citation type="submission" date="2018-12" db="UniProtKB">
        <authorList>
            <consortium name="WormBaseParasite"/>
        </authorList>
    </citation>
    <scope>IDENTIFICATION</scope>
    <source>
        <strain evidence="4">Puerto Rican</strain>
    </source>
</reference>
<dbReference type="InParanoid" id="A0A3Q0KQX4"/>
<evidence type="ECO:0000256" key="2">
    <source>
        <dbReference type="SAM" id="MobiDB-lite"/>
    </source>
</evidence>
<feature type="compositionally biased region" description="Polar residues" evidence="2">
    <location>
        <begin position="31"/>
        <end position="49"/>
    </location>
</feature>
<organism evidence="3 4">
    <name type="scientific">Schistosoma mansoni</name>
    <name type="common">Blood fluke</name>
    <dbReference type="NCBI Taxonomy" id="6183"/>
    <lineage>
        <taxon>Eukaryota</taxon>
        <taxon>Metazoa</taxon>
        <taxon>Spiralia</taxon>
        <taxon>Lophotrochozoa</taxon>
        <taxon>Platyhelminthes</taxon>
        <taxon>Trematoda</taxon>
        <taxon>Digenea</taxon>
        <taxon>Strigeidida</taxon>
        <taxon>Schistosomatoidea</taxon>
        <taxon>Schistosomatidae</taxon>
        <taxon>Schistosoma</taxon>
    </lineage>
</organism>